<reference evidence="2 3" key="1">
    <citation type="submission" date="2019-08" db="EMBL/GenBank/DDBJ databases">
        <title>Selenomonas sp. mPRGC5 and Selenomonas sp. mPRGC8 isolated from ruminal fluid of dairy goat (Capra hircus).</title>
        <authorList>
            <person name="Poothong S."/>
            <person name="Nuengjamnong C."/>
            <person name="Tanasupawat S."/>
        </authorList>
    </citation>
    <scope>NUCLEOTIDE SEQUENCE [LARGE SCALE GENOMIC DNA]</scope>
    <source>
        <strain evidence="3">mPRGC5</strain>
    </source>
</reference>
<dbReference type="RefSeq" id="WP_074515286.1">
    <property type="nucleotide sequence ID" value="NZ_VTOY01000007.1"/>
</dbReference>
<keyword evidence="2" id="KW-0418">Kinase</keyword>
<dbReference type="Proteomes" id="UP000323646">
    <property type="component" value="Unassembled WGS sequence"/>
</dbReference>
<evidence type="ECO:0000313" key="2">
    <source>
        <dbReference type="EMBL" id="TYZ21952.1"/>
    </source>
</evidence>
<accession>A0A5D6W3G4</accession>
<keyword evidence="1" id="KW-0175">Coiled coil</keyword>
<sequence>MARTANYEEKIAKIEAKIAKKQAELKKLKAELAELNEQKAKTDYKELLEFMKKENMSPSAVLETLKK</sequence>
<keyword evidence="3" id="KW-1185">Reference proteome</keyword>
<name>A0A5D6W3G4_9FIRM</name>
<organism evidence="2 3">
    <name type="scientific">Selenomonas ruminis</name>
    <dbReference type="NCBI Taxonomy" id="2593411"/>
    <lineage>
        <taxon>Bacteria</taxon>
        <taxon>Bacillati</taxon>
        <taxon>Bacillota</taxon>
        <taxon>Negativicutes</taxon>
        <taxon>Selenomonadales</taxon>
        <taxon>Selenomonadaceae</taxon>
        <taxon>Selenomonas</taxon>
    </lineage>
</organism>
<evidence type="ECO:0000256" key="1">
    <source>
        <dbReference type="SAM" id="Coils"/>
    </source>
</evidence>
<evidence type="ECO:0000313" key="3">
    <source>
        <dbReference type="Proteomes" id="UP000323646"/>
    </source>
</evidence>
<keyword evidence="2" id="KW-0808">Transferase</keyword>
<dbReference type="EMBL" id="VTOY01000007">
    <property type="protein sequence ID" value="TYZ21952.1"/>
    <property type="molecule type" value="Genomic_DNA"/>
</dbReference>
<protein>
    <submittedName>
        <fullName evidence="2">Protein kinase</fullName>
    </submittedName>
</protein>
<feature type="coiled-coil region" evidence="1">
    <location>
        <begin position="4"/>
        <end position="45"/>
    </location>
</feature>
<proteinExistence type="predicted"/>
<dbReference type="AlphaFoldDB" id="A0A5D6W3G4"/>
<comment type="caution">
    <text evidence="2">The sequence shown here is derived from an EMBL/GenBank/DDBJ whole genome shotgun (WGS) entry which is preliminary data.</text>
</comment>
<gene>
    <name evidence="2" type="ORF">FZ040_09220</name>
</gene>
<dbReference type="GO" id="GO:0016301">
    <property type="term" value="F:kinase activity"/>
    <property type="evidence" value="ECO:0007669"/>
    <property type="project" value="UniProtKB-KW"/>
</dbReference>